<feature type="domain" description="Transcription elongation factor GreA/GreB C-terminal" evidence="1">
    <location>
        <begin position="49"/>
        <end position="123"/>
    </location>
</feature>
<keyword evidence="2" id="KW-0251">Elongation factor</keyword>
<dbReference type="EMBL" id="SMLM01000001">
    <property type="protein sequence ID" value="TFZ05687.1"/>
    <property type="molecule type" value="Genomic_DNA"/>
</dbReference>
<name>A0A4Z0C212_9BURK</name>
<dbReference type="SUPFAM" id="SSF54534">
    <property type="entry name" value="FKBP-like"/>
    <property type="match status" value="1"/>
</dbReference>
<dbReference type="Pfam" id="PF01272">
    <property type="entry name" value="GreA_GreB"/>
    <property type="match status" value="1"/>
</dbReference>
<protein>
    <submittedName>
        <fullName evidence="2">Transcription elongation factor GreAB</fullName>
    </submittedName>
</protein>
<dbReference type="GO" id="GO:0003677">
    <property type="term" value="F:DNA binding"/>
    <property type="evidence" value="ECO:0007669"/>
    <property type="project" value="InterPro"/>
</dbReference>
<dbReference type="PROSITE" id="PS00830">
    <property type="entry name" value="GREAB_2"/>
    <property type="match status" value="1"/>
</dbReference>
<dbReference type="InterPro" id="IPR036953">
    <property type="entry name" value="GreA/GreB_C_sf"/>
</dbReference>
<dbReference type="GO" id="GO:0032784">
    <property type="term" value="P:regulation of DNA-templated transcription elongation"/>
    <property type="evidence" value="ECO:0007669"/>
    <property type="project" value="InterPro"/>
</dbReference>
<sequence>MEIQTSERMLTKLDHVRLTRMAARLEPGASQSVQSLLDDSYLVPSPAIPASVITMYTQVLLQGEPPSAPFKVTLCYPADAEPARGFISVLSPLGASLLGLEVGDIARWRTPVGEDRTARVLQVLFQPEASGDYTT</sequence>
<gene>
    <name evidence="2" type="ORF">EZ313_03225</name>
</gene>
<dbReference type="Proteomes" id="UP000298180">
    <property type="component" value="Unassembled WGS sequence"/>
</dbReference>
<dbReference type="GO" id="GO:0003746">
    <property type="term" value="F:translation elongation factor activity"/>
    <property type="evidence" value="ECO:0007669"/>
    <property type="project" value="UniProtKB-KW"/>
</dbReference>
<comment type="caution">
    <text evidence="2">The sequence shown here is derived from an EMBL/GenBank/DDBJ whole genome shotgun (WGS) entry which is preliminary data.</text>
</comment>
<reference evidence="2 3" key="1">
    <citation type="submission" date="2019-03" db="EMBL/GenBank/DDBJ databases">
        <title>Ramlibacter henchirensis DSM 14656, whole genome shotgun sequence.</title>
        <authorList>
            <person name="Zhang X."/>
            <person name="Feng G."/>
            <person name="Zhu H."/>
        </authorList>
    </citation>
    <scope>NUCLEOTIDE SEQUENCE [LARGE SCALE GENOMIC DNA]</scope>
    <source>
        <strain evidence="2 3">DSM 14656</strain>
    </source>
</reference>
<keyword evidence="3" id="KW-1185">Reference proteome</keyword>
<keyword evidence="2" id="KW-0648">Protein biosynthesis</keyword>
<proteinExistence type="predicted"/>
<accession>A0A4Z0C212</accession>
<dbReference type="AlphaFoldDB" id="A0A4Z0C212"/>
<organism evidence="2 3">
    <name type="scientific">Ramlibacter henchirensis</name>
    <dbReference type="NCBI Taxonomy" id="204072"/>
    <lineage>
        <taxon>Bacteria</taxon>
        <taxon>Pseudomonadati</taxon>
        <taxon>Pseudomonadota</taxon>
        <taxon>Betaproteobacteria</taxon>
        <taxon>Burkholderiales</taxon>
        <taxon>Comamonadaceae</taxon>
        <taxon>Ramlibacter</taxon>
    </lineage>
</organism>
<dbReference type="RefSeq" id="WP_135261769.1">
    <property type="nucleotide sequence ID" value="NZ_SMLM01000001.1"/>
</dbReference>
<evidence type="ECO:0000259" key="1">
    <source>
        <dbReference type="Pfam" id="PF01272"/>
    </source>
</evidence>
<dbReference type="OrthoDB" id="192847at2"/>
<dbReference type="Gene3D" id="3.10.50.30">
    <property type="entry name" value="Transcription elongation factor, GreA/GreB, C-terminal domain"/>
    <property type="match status" value="1"/>
</dbReference>
<dbReference type="InterPro" id="IPR001437">
    <property type="entry name" value="Tscrpt_elong_fac_GreA/B_C"/>
</dbReference>
<evidence type="ECO:0000313" key="2">
    <source>
        <dbReference type="EMBL" id="TFZ05687.1"/>
    </source>
</evidence>
<dbReference type="InterPro" id="IPR018151">
    <property type="entry name" value="TF_GreA/GreB_CS"/>
</dbReference>
<evidence type="ECO:0000313" key="3">
    <source>
        <dbReference type="Proteomes" id="UP000298180"/>
    </source>
</evidence>